<dbReference type="SUPFAM" id="SSF51735">
    <property type="entry name" value="NAD(P)-binding Rossmann-fold domains"/>
    <property type="match status" value="1"/>
</dbReference>
<dbReference type="FunFam" id="3.40.50.720:FF:000084">
    <property type="entry name" value="Short-chain dehydrogenase reductase"/>
    <property type="match status" value="1"/>
</dbReference>
<dbReference type="NCBIfam" id="NF005469">
    <property type="entry name" value="PRK07063.1"/>
    <property type="match status" value="1"/>
</dbReference>
<dbReference type="InterPro" id="IPR036291">
    <property type="entry name" value="NAD(P)-bd_dom_sf"/>
</dbReference>
<dbReference type="NCBIfam" id="NF005559">
    <property type="entry name" value="PRK07231.1"/>
    <property type="match status" value="1"/>
</dbReference>
<dbReference type="InterPro" id="IPR020904">
    <property type="entry name" value="Sc_DH/Rdtase_CS"/>
</dbReference>
<reference evidence="2 3" key="1">
    <citation type="submission" date="2019-03" db="EMBL/GenBank/DDBJ databases">
        <title>Above-ground endophytic microbial communities from plants in different locations in the United States.</title>
        <authorList>
            <person name="Frank C."/>
        </authorList>
    </citation>
    <scope>NUCLEOTIDE SEQUENCE [LARGE SCALE GENOMIC DNA]</scope>
    <source>
        <strain evidence="2 3">LP_13_YM</strain>
    </source>
</reference>
<accession>A0A4R3YT19</accession>
<comment type="similarity">
    <text evidence="1">Belongs to the short-chain dehydrogenases/reductases (SDR) family.</text>
</comment>
<sequence>MTAATTRSDPRTTPLPRLAGKIAIVTGAAQGIGAATARLFAAHGAKVVVNVLEENAAAHETLAAIGVDDAMLFQADVTDPTAIARMVEATVQRFGPPDVLINNAGINVFNDPLKLSDDEWARCFEVDLKGAWNCSKAVLPHMLAGKAGSIVNIASVHGHKIIPNCFPYPVAKHGLIGLTRALGIQYAAQGVRVNSISPGLILTAIAEAGFASAPDPAAERQRQADILPTKRIGEPDEVAYTALFLASDEARFINAADILIDGGRSQLYHE</sequence>
<dbReference type="Gene3D" id="3.40.50.720">
    <property type="entry name" value="NAD(P)-binding Rossmann-like Domain"/>
    <property type="match status" value="1"/>
</dbReference>
<dbReference type="GO" id="GO:0016616">
    <property type="term" value="F:oxidoreductase activity, acting on the CH-OH group of donors, NAD or NADP as acceptor"/>
    <property type="evidence" value="ECO:0007669"/>
    <property type="project" value="TreeGrafter"/>
</dbReference>
<name>A0A4R3YT19_9GAMM</name>
<dbReference type="PANTHER" id="PTHR42760">
    <property type="entry name" value="SHORT-CHAIN DEHYDROGENASES/REDUCTASES FAMILY MEMBER"/>
    <property type="match status" value="1"/>
</dbReference>
<dbReference type="InterPro" id="IPR002347">
    <property type="entry name" value="SDR_fam"/>
</dbReference>
<dbReference type="OrthoDB" id="9787298at2"/>
<evidence type="ECO:0000313" key="2">
    <source>
        <dbReference type="EMBL" id="TCV96155.1"/>
    </source>
</evidence>
<evidence type="ECO:0000313" key="3">
    <source>
        <dbReference type="Proteomes" id="UP000295645"/>
    </source>
</evidence>
<dbReference type="PRINTS" id="PR00080">
    <property type="entry name" value="SDRFAMILY"/>
</dbReference>
<organism evidence="2 3">
    <name type="scientific">Luteibacter rhizovicinus</name>
    <dbReference type="NCBI Taxonomy" id="242606"/>
    <lineage>
        <taxon>Bacteria</taxon>
        <taxon>Pseudomonadati</taxon>
        <taxon>Pseudomonadota</taxon>
        <taxon>Gammaproteobacteria</taxon>
        <taxon>Lysobacterales</taxon>
        <taxon>Rhodanobacteraceae</taxon>
        <taxon>Luteibacter</taxon>
    </lineage>
</organism>
<keyword evidence="3" id="KW-1185">Reference proteome</keyword>
<dbReference type="AlphaFoldDB" id="A0A4R3YT19"/>
<dbReference type="Proteomes" id="UP000295645">
    <property type="component" value="Unassembled WGS sequence"/>
</dbReference>
<gene>
    <name evidence="2" type="ORF">EC912_102505</name>
</gene>
<dbReference type="PRINTS" id="PR00081">
    <property type="entry name" value="GDHRDH"/>
</dbReference>
<evidence type="ECO:0000256" key="1">
    <source>
        <dbReference type="ARBA" id="ARBA00006484"/>
    </source>
</evidence>
<proteinExistence type="inferred from homology"/>
<dbReference type="Pfam" id="PF13561">
    <property type="entry name" value="adh_short_C2"/>
    <property type="match status" value="1"/>
</dbReference>
<dbReference type="PROSITE" id="PS00061">
    <property type="entry name" value="ADH_SHORT"/>
    <property type="match status" value="1"/>
</dbReference>
<dbReference type="CDD" id="cd05233">
    <property type="entry name" value="SDR_c"/>
    <property type="match status" value="1"/>
</dbReference>
<dbReference type="EMBL" id="SMCS01000002">
    <property type="protein sequence ID" value="TCV96155.1"/>
    <property type="molecule type" value="Genomic_DNA"/>
</dbReference>
<protein>
    <submittedName>
        <fullName evidence="2">NAD(P)-dependent dehydrogenase (Short-subunit alcohol dehydrogenase family)</fullName>
    </submittedName>
</protein>
<comment type="caution">
    <text evidence="2">The sequence shown here is derived from an EMBL/GenBank/DDBJ whole genome shotgun (WGS) entry which is preliminary data.</text>
</comment>
<dbReference type="RefSeq" id="WP_132142362.1">
    <property type="nucleotide sequence ID" value="NZ_SMCS01000002.1"/>
</dbReference>